<dbReference type="eggNOG" id="COG0346">
    <property type="taxonomic scope" value="Bacteria"/>
</dbReference>
<dbReference type="PANTHER" id="PTHR36437:SF2">
    <property type="entry name" value="GLYOXALASE_BLEOMYCIN RESISTANCE PROTEIN_DIOXYGENASE"/>
    <property type="match status" value="1"/>
</dbReference>
<dbReference type="KEGG" id="scn:Solca_0661"/>
<accession>H8KY48</accession>
<dbReference type="InterPro" id="IPR018146">
    <property type="entry name" value="Glyoxalase_1_CS"/>
</dbReference>
<dbReference type="HOGENOM" id="CLU_046006_10_0_10"/>
<dbReference type="PROSITE" id="PS51819">
    <property type="entry name" value="VOC"/>
    <property type="match status" value="1"/>
</dbReference>
<dbReference type="PROSITE" id="PS00934">
    <property type="entry name" value="GLYOXALASE_I_1"/>
    <property type="match status" value="1"/>
</dbReference>
<organism evidence="3 4">
    <name type="scientific">Solitalea canadensis (strain ATCC 29591 / DSM 3403 / JCM 21819 / LMG 8368 / NBRC 15130 / NCIMB 12057 / USAM 9D)</name>
    <name type="common">Flexibacter canadensis</name>
    <dbReference type="NCBI Taxonomy" id="929556"/>
    <lineage>
        <taxon>Bacteria</taxon>
        <taxon>Pseudomonadati</taxon>
        <taxon>Bacteroidota</taxon>
        <taxon>Sphingobacteriia</taxon>
        <taxon>Sphingobacteriales</taxon>
        <taxon>Sphingobacteriaceae</taxon>
        <taxon>Solitalea</taxon>
    </lineage>
</organism>
<name>H8KY48_SOLCM</name>
<dbReference type="OrthoDB" id="9794917at2"/>
<dbReference type="InterPro" id="IPR037523">
    <property type="entry name" value="VOC_core"/>
</dbReference>
<dbReference type="PANTHER" id="PTHR36437">
    <property type="entry name" value="GLYOXALASE/BLEOMYCIN RESISTANCE PROTEIN/DIOXYGENASE"/>
    <property type="match status" value="1"/>
</dbReference>
<dbReference type="InterPro" id="IPR029068">
    <property type="entry name" value="Glyas_Bleomycin-R_OHBP_Dase"/>
</dbReference>
<dbReference type="STRING" id="929556.Solca_0661"/>
<dbReference type="GO" id="GO:0004462">
    <property type="term" value="F:lactoylglutathione lyase activity"/>
    <property type="evidence" value="ECO:0007669"/>
    <property type="project" value="InterPro"/>
</dbReference>
<protein>
    <submittedName>
        <fullName evidence="3">Lactoylglutathione lyase-like lyase</fullName>
    </submittedName>
</protein>
<proteinExistence type="predicted"/>
<sequence>MIAKLNHVCIYVLDQDSAFDFYVNKLGFKVHTDVPMGPGMRWLTVTPPEQPDLEIILSPIQEGMMWDKETTEQMRVLVKKGTFGSCIFQCKDLEATYNELKAKRVQFTKTPKKEFYGYEAIFVDDSGNWFSLGQKEIKS</sequence>
<dbReference type="Pfam" id="PF00903">
    <property type="entry name" value="Glyoxalase"/>
    <property type="match status" value="1"/>
</dbReference>
<evidence type="ECO:0000256" key="1">
    <source>
        <dbReference type="ARBA" id="ARBA00022723"/>
    </source>
</evidence>
<evidence type="ECO:0000313" key="4">
    <source>
        <dbReference type="Proteomes" id="UP000007590"/>
    </source>
</evidence>
<dbReference type="Gene3D" id="3.10.180.10">
    <property type="entry name" value="2,3-Dihydroxybiphenyl 1,2-Dioxygenase, domain 1"/>
    <property type="match status" value="1"/>
</dbReference>
<dbReference type="AlphaFoldDB" id="H8KY48"/>
<dbReference type="SUPFAM" id="SSF54593">
    <property type="entry name" value="Glyoxalase/Bleomycin resistance protein/Dihydroxybiphenyl dioxygenase"/>
    <property type="match status" value="1"/>
</dbReference>
<evidence type="ECO:0000259" key="2">
    <source>
        <dbReference type="PROSITE" id="PS51819"/>
    </source>
</evidence>
<reference evidence="3" key="1">
    <citation type="submission" date="2012-02" db="EMBL/GenBank/DDBJ databases">
        <title>The complete genome of Solitalea canadensis DSM 3403.</title>
        <authorList>
            <consortium name="US DOE Joint Genome Institute (JGI-PGF)"/>
            <person name="Lucas S."/>
            <person name="Copeland A."/>
            <person name="Lapidus A."/>
            <person name="Glavina del Rio T."/>
            <person name="Dalin E."/>
            <person name="Tice H."/>
            <person name="Bruce D."/>
            <person name="Goodwin L."/>
            <person name="Pitluck S."/>
            <person name="Peters L."/>
            <person name="Ovchinnikova G."/>
            <person name="Lu M."/>
            <person name="Kyrpides N."/>
            <person name="Mavromatis K."/>
            <person name="Ivanova N."/>
            <person name="Brettin T."/>
            <person name="Detter J.C."/>
            <person name="Han C."/>
            <person name="Larimer F."/>
            <person name="Land M."/>
            <person name="Hauser L."/>
            <person name="Markowitz V."/>
            <person name="Cheng J.-F."/>
            <person name="Hugenholtz P."/>
            <person name="Woyke T."/>
            <person name="Wu D."/>
            <person name="Spring S."/>
            <person name="Schroeder M."/>
            <person name="Kopitz M."/>
            <person name="Brambilla E."/>
            <person name="Klenk H.-P."/>
            <person name="Eisen J.A."/>
        </authorList>
    </citation>
    <scope>NUCLEOTIDE SEQUENCE</scope>
    <source>
        <strain evidence="3">DSM 3403</strain>
    </source>
</reference>
<dbReference type="Proteomes" id="UP000007590">
    <property type="component" value="Chromosome"/>
</dbReference>
<evidence type="ECO:0000313" key="3">
    <source>
        <dbReference type="EMBL" id="AFD05786.1"/>
    </source>
</evidence>
<gene>
    <name evidence="3" type="ordered locus">Solca_0661</name>
</gene>
<keyword evidence="3" id="KW-0456">Lyase</keyword>
<dbReference type="GO" id="GO:0046872">
    <property type="term" value="F:metal ion binding"/>
    <property type="evidence" value="ECO:0007669"/>
    <property type="project" value="UniProtKB-KW"/>
</dbReference>
<keyword evidence="1" id="KW-0479">Metal-binding</keyword>
<keyword evidence="4" id="KW-1185">Reference proteome</keyword>
<feature type="domain" description="VOC" evidence="2">
    <location>
        <begin position="4"/>
        <end position="135"/>
    </location>
</feature>
<dbReference type="RefSeq" id="WP_014679014.1">
    <property type="nucleotide sequence ID" value="NC_017770.1"/>
</dbReference>
<dbReference type="InterPro" id="IPR004360">
    <property type="entry name" value="Glyas_Fos-R_dOase_dom"/>
</dbReference>
<dbReference type="EMBL" id="CP003349">
    <property type="protein sequence ID" value="AFD05786.1"/>
    <property type="molecule type" value="Genomic_DNA"/>
</dbReference>